<feature type="domain" description="Flagellar basal body rod protein N-terminal" evidence="6">
    <location>
        <begin position="6"/>
        <end position="33"/>
    </location>
</feature>
<sequence length="664" mass="68002">MSFFSIGVGALNAAQVGMQTVGNNISNVNTDGYHRQAIVQTSNVPVKAGYGFVGQGVNVSSITRVYSQFLDKQVLQAQTQSSSLSAYQDQIAQIDNLIADPTVGVSPALQKFFQSVGNVATSPSSIPARQAMLSSASSLITSFQSLQQQFTQVATGVNSQITSSVTTINGLAQQIASVNLQIAALSADGKQLPNDLMDTRDNLVSQLNQQVKTTTITQSDGSYNVFIGNGQPLVVEGQAFGLSAAPSATDPQQVAVSYQMGSSSVLLPNSSITGGTLGGLLSFRQTTLYPAENALGRTAIALAQTFNTQHALGQDLNGNLGGNFFAAPVPTVVPSANNSLASTGTLSGTVTNVNTLTVDDYQIKVTGTAPNAYSVTDLTTKATTTGLDDTTLLTAIPGLTLSLGTGWAPTAGDVFTVEPTRNGAANIALSGTINTTTIAAAAPISTSANPANTGLATIGAGVVSATTNLPQLSPAPANPVVPTTLTYDAATNTFSGFPASFDVTVTDATGASTTYPAPVSAGTAIYPAAGATFSFGGISFTMNGAPANNDQFTIDVNANGVADNRNALLLSKLQTANTMEGGTTSFQGSYSQMVNQVGNQAAEVKLSATAQGNILTQAQNAQQSVSGVNLDEEAAKLMQYQQAYQAAGKMLSIAQTLFNAILQI</sequence>
<dbReference type="GO" id="GO:0005576">
    <property type="term" value="C:extracellular region"/>
    <property type="evidence" value="ECO:0007669"/>
    <property type="project" value="UniProtKB-SubCell"/>
</dbReference>
<comment type="caution">
    <text evidence="10">The sequence shown here is derived from an EMBL/GenBank/DDBJ whole genome shotgun (WGS) entry which is preliminary data.</text>
</comment>
<dbReference type="InterPro" id="IPR053927">
    <property type="entry name" value="FlgK_helical"/>
</dbReference>
<reference evidence="10" key="1">
    <citation type="submission" date="2016-10" db="EMBL/GenBank/DDBJ databases">
        <title>Sequence of Gallionella enrichment culture.</title>
        <authorList>
            <person name="Poehlein A."/>
            <person name="Muehling M."/>
            <person name="Daniel R."/>
        </authorList>
    </citation>
    <scope>NUCLEOTIDE SEQUENCE</scope>
</reference>
<feature type="domain" description="Flagellar hook-associated protein 1 D3" evidence="8">
    <location>
        <begin position="443"/>
        <end position="554"/>
    </location>
</feature>
<evidence type="ECO:0000256" key="3">
    <source>
        <dbReference type="ARBA" id="ARBA00009677"/>
    </source>
</evidence>
<evidence type="ECO:0000259" key="7">
    <source>
        <dbReference type="Pfam" id="PF06429"/>
    </source>
</evidence>
<dbReference type="GO" id="GO:0044780">
    <property type="term" value="P:bacterial-type flagellum assembly"/>
    <property type="evidence" value="ECO:0007669"/>
    <property type="project" value="InterPro"/>
</dbReference>
<keyword evidence="10" id="KW-0969">Cilium</keyword>
<evidence type="ECO:0000313" key="10">
    <source>
        <dbReference type="EMBL" id="OIQ85395.1"/>
    </source>
</evidence>
<dbReference type="NCBIfam" id="TIGR02492">
    <property type="entry name" value="flgK_ends"/>
    <property type="match status" value="1"/>
</dbReference>
<dbReference type="InterPro" id="IPR001444">
    <property type="entry name" value="Flag_bb_rod_N"/>
</dbReference>
<evidence type="ECO:0000256" key="5">
    <source>
        <dbReference type="ARBA" id="ARBA00023143"/>
    </source>
</evidence>
<dbReference type="Pfam" id="PF00460">
    <property type="entry name" value="Flg_bb_rod"/>
    <property type="match status" value="1"/>
</dbReference>
<evidence type="ECO:0000256" key="4">
    <source>
        <dbReference type="ARBA" id="ARBA00022525"/>
    </source>
</evidence>
<feature type="domain" description="Flagellar basal-body/hook protein C-terminal" evidence="7">
    <location>
        <begin position="625"/>
        <end position="664"/>
    </location>
</feature>
<keyword evidence="10" id="KW-0966">Cell projection</keyword>
<dbReference type="InterPro" id="IPR010930">
    <property type="entry name" value="Flg_bb/hook_C_dom"/>
</dbReference>
<evidence type="ECO:0000256" key="2">
    <source>
        <dbReference type="ARBA" id="ARBA00004613"/>
    </source>
</evidence>
<keyword evidence="4" id="KW-0964">Secreted</keyword>
<evidence type="ECO:0000259" key="6">
    <source>
        <dbReference type="Pfam" id="PF00460"/>
    </source>
</evidence>
<dbReference type="InterPro" id="IPR049474">
    <property type="entry name" value="FlgK_D3"/>
</dbReference>
<evidence type="ECO:0000256" key="1">
    <source>
        <dbReference type="ARBA" id="ARBA00004365"/>
    </source>
</evidence>
<dbReference type="SUPFAM" id="SSF64518">
    <property type="entry name" value="Phase 1 flagellin"/>
    <property type="match status" value="2"/>
</dbReference>
<dbReference type="EMBL" id="MLJW01000547">
    <property type="protein sequence ID" value="OIQ85395.1"/>
    <property type="molecule type" value="Genomic_DNA"/>
</dbReference>
<accession>A0A1J5R6Q3</accession>
<dbReference type="Pfam" id="PF21159">
    <property type="entry name" value="FlgK_2nd"/>
    <property type="match status" value="1"/>
</dbReference>
<name>A0A1J5R6Q3_9ZZZZ</name>
<dbReference type="PROSITE" id="PS00588">
    <property type="entry name" value="FLAGELLA_BB_ROD"/>
    <property type="match status" value="1"/>
</dbReference>
<keyword evidence="10" id="KW-0282">Flagellum</keyword>
<evidence type="ECO:0000259" key="9">
    <source>
        <dbReference type="Pfam" id="PF22638"/>
    </source>
</evidence>
<comment type="subcellular location">
    <subcellularLocation>
        <location evidence="1">Bacterial flagellum</location>
    </subcellularLocation>
    <subcellularLocation>
        <location evidence="2">Secreted</location>
    </subcellularLocation>
</comment>
<dbReference type="GO" id="GO:0005198">
    <property type="term" value="F:structural molecule activity"/>
    <property type="evidence" value="ECO:0007669"/>
    <property type="project" value="InterPro"/>
</dbReference>
<keyword evidence="5" id="KW-0975">Bacterial flagellum</keyword>
<feature type="domain" description="Flagellar hook-associated protein FlgK helical" evidence="9">
    <location>
        <begin position="92"/>
        <end position="325"/>
    </location>
</feature>
<dbReference type="InterPro" id="IPR002371">
    <property type="entry name" value="FlgK"/>
</dbReference>
<dbReference type="PRINTS" id="PR01005">
    <property type="entry name" value="FLGHOOKAP1"/>
</dbReference>
<protein>
    <submittedName>
        <fullName evidence="10">Flagellar hook-associated protein 1</fullName>
    </submittedName>
</protein>
<dbReference type="Pfam" id="PF22638">
    <property type="entry name" value="FlgK_D1"/>
    <property type="match status" value="1"/>
</dbReference>
<gene>
    <name evidence="10" type="primary">flgK_10</name>
    <name evidence="10" type="ORF">GALL_327580</name>
</gene>
<dbReference type="Pfam" id="PF06429">
    <property type="entry name" value="Flg_bbr_C"/>
    <property type="match status" value="1"/>
</dbReference>
<comment type="similarity">
    <text evidence="3">Belongs to the flagella basal body rod proteins family.</text>
</comment>
<dbReference type="InterPro" id="IPR019776">
    <property type="entry name" value="Flagellar_basal_body_rod_CS"/>
</dbReference>
<organism evidence="10">
    <name type="scientific">mine drainage metagenome</name>
    <dbReference type="NCBI Taxonomy" id="410659"/>
    <lineage>
        <taxon>unclassified sequences</taxon>
        <taxon>metagenomes</taxon>
        <taxon>ecological metagenomes</taxon>
    </lineage>
</organism>
<evidence type="ECO:0000259" key="8">
    <source>
        <dbReference type="Pfam" id="PF21159"/>
    </source>
</evidence>
<dbReference type="PANTHER" id="PTHR30033:SF1">
    <property type="entry name" value="FLAGELLAR HOOK-ASSOCIATED PROTEIN 1"/>
    <property type="match status" value="1"/>
</dbReference>
<proteinExistence type="inferred from homology"/>
<dbReference type="GO" id="GO:0009424">
    <property type="term" value="C:bacterial-type flagellum hook"/>
    <property type="evidence" value="ECO:0007669"/>
    <property type="project" value="InterPro"/>
</dbReference>
<dbReference type="PANTHER" id="PTHR30033">
    <property type="entry name" value="FLAGELLAR HOOK-ASSOCIATED PROTEIN 1"/>
    <property type="match status" value="1"/>
</dbReference>
<dbReference type="AlphaFoldDB" id="A0A1J5R6Q3"/>